<dbReference type="InterPro" id="IPR009081">
    <property type="entry name" value="PP-bd_ACP"/>
</dbReference>
<dbReference type="InterPro" id="IPR000873">
    <property type="entry name" value="AMP-dep_synth/lig_dom"/>
</dbReference>
<dbReference type="SMART" id="SM01294">
    <property type="entry name" value="PKS_PP_betabranch"/>
    <property type="match status" value="1"/>
</dbReference>
<dbReference type="GO" id="GO:0043041">
    <property type="term" value="P:amino acid activation for nonribosomal peptide biosynthetic process"/>
    <property type="evidence" value="ECO:0007669"/>
    <property type="project" value="TreeGrafter"/>
</dbReference>
<dbReference type="SMART" id="SM00823">
    <property type="entry name" value="PKS_PP"/>
    <property type="match status" value="4"/>
</dbReference>
<dbReference type="Pfam" id="PF00668">
    <property type="entry name" value="Condensation"/>
    <property type="match status" value="5"/>
</dbReference>
<dbReference type="PROSITE" id="PS00455">
    <property type="entry name" value="AMP_BINDING"/>
    <property type="match status" value="3"/>
</dbReference>
<accession>A0A5N6UII9</accession>
<dbReference type="FunFam" id="3.40.50.12780:FF:000014">
    <property type="entry name" value="Nonribosomal peptide synthetase 1"/>
    <property type="match status" value="1"/>
</dbReference>
<dbReference type="PROSITE" id="PS50075">
    <property type="entry name" value="CARRIER"/>
    <property type="match status" value="5"/>
</dbReference>
<dbReference type="GO" id="GO:0016874">
    <property type="term" value="F:ligase activity"/>
    <property type="evidence" value="ECO:0007669"/>
    <property type="project" value="UniProtKB-KW"/>
</dbReference>
<dbReference type="FunFam" id="3.30.559.30:FF:000003">
    <property type="entry name" value="Nonribosomal peptide synthase SidD"/>
    <property type="match status" value="4"/>
</dbReference>
<dbReference type="SUPFAM" id="SSF56801">
    <property type="entry name" value="Acetyl-CoA synthetase-like"/>
    <property type="match status" value="5"/>
</dbReference>
<evidence type="ECO:0000256" key="4">
    <source>
        <dbReference type="ARBA" id="ARBA00029454"/>
    </source>
</evidence>
<dbReference type="InterPro" id="IPR020806">
    <property type="entry name" value="PKS_PP-bd"/>
</dbReference>
<sequence>MSHTLGLDQIWSWNAEVPETVPGCVHDLIATIAVRHPEALAVCAWDGDLTYSQLNALSRRVAQRLIALQIPRQSSIPLLFSKSRWTCVAMLAIIQAGCAAIALDATQPDTRLRSIVQQTQSKVIISSPVHATRAFGLADAFILQLDDAFFYNEIEELTEGIPAALPSDIVYISFTSGTTGQPKGACISHANVCSAVHHQGKKLGFDSSSRVFDFAPYSFDVAWSNFLHTLCAGGCICIANEKDMLNDLSASITSFRATLINVTPTVLRTINPIPPTLETVLLSGEMPYRDNITRWADKVKLLNTYGPTECTFKCAFSQLGSHLEGRPDIGRGVGHCTWIVDVNDSNKLAAPGATGELFLEGPLVGQGYLSDPEKSADAFINDPPWLLAGNNNVPGRPGRLYRTGDLVKYKPDGRLLFMGRKDATQLKIRGQRVEIGDVEHHVRACLDDDLTVIADVVMPRGSDTLSLALFVQAQSDDRERVKCQMDNLERKLREMLPSFMIPTVYLPVDAIPVASTGKADRRRLREMGNALDWKQMVELQSTIVSPVKYREPTTDAERQLRHIWAQVLELEVNRISTGDSFLRLGGDSITAMYLVAQARKEGLSLTVADVFTFPTLNELATKVENVVPSEVVVPFSLLTGKRNNKSLCEAAATLCGVEAGEIEDIYPCTALQQGMLATSVRDIRANYISRTVFDLPEDTNMTQLGRAWTNAVAATSILRTRIVELPGEGLVQVVVKTPVTLLRYEDIRDFMAASSQASYVGRPLCRAGIIENETPRLSLEIHHSIYDGWTTMLILDTLEMAYRATQSSSAPLSFQPFVKHVMAMDTTKAREFWRNQLIGSDATVFPSSKYSSGKTLDFNHAISGVQWPRTGTTPSSVVRSALAILLASFTNTDDVKYGATVSGRQAPVPGIERIAGPTIATVPVRVKLDWDQTVEGLLQQVQKQMVETTEYEQLGLQNIQRINEDIEAAAQFELLLVVQPAHHGKSQKPGGLFSRAYTSDSMGIYNSYAMMIICQLEESGAELKINFDSGAIEEDEVQRLARQFEHLLRQMCSEKFGQSKIRDLSLLTSEDLVDIWAWNRDLPPAATECVTSLIAQRANTQPGESAICAWDNELTYRQLQEKSIALARRMREHGITPGSIVVLSFEKSSWLVITIVAVLQLRCIALPVSAPTPGQRASQIVNTLQPTLVITSTASHLCSFTGMAPVATNDELMKIHVEDSPNLPLPEANISDPALLLFTSGSTGTPKPIQWSHETLSSNIAAVQKCFGIDSTSRVFQFAGYDFDVSTVETLSVLAAGGCVCIASESERTNRLAESITHYNSNWICLTPSVAESIAPKDVPSLKTITFAGEKLQQRTALQWSEYVDVIYNWYGPAEACVATSYKFDPNKWQSGIIGRSQAACTWLVDPKNPNILAPVGAIAELCIEGPIVASYTGNCGAALNEKQFISPSWLQLGDWKVSGRDGMLYRTGDLVKYTSAGSLLFLGRTQDSQRKLRGQRIDLEDIERLVQAFLNGSNKVKTVAEIFTPSLSDKDNLALFFSSHDMASKRTLPVDELEAYLVTVLPSYMIPKLYIPIATIPISKTGKTDRRRLRQIGSSFTTEQLVAMQPSRKKAREPSSENEKRLQRLWAEVLGVAVDSIYATDNFLRLGGDSIMAMRLVALARHDGSVLTVSDIFEAPVLESMSKRLGKGRSFTEEVPPFSLLNSRVGKEASRRYAAHHCGIPEEQVVDIYPCTPLQEGLLALGAKNHGQYISRSVLEIQATVDPDRLRHAWLSTVQKLPILRTCIIDLPGQGLVQVLLENTPWRFGTDIDTYVRDDEQEPMEMGMQLCRAAIVEGCFILTVHHCTYDGATLKMILDELEHQYVGQCSAEFTPFRNFIKYLQKTDPKGSREFWKAQLSNAEFQHFPVLPSSTYIPQANEEMNHSISVDWPRAGMTPSTILRSAWAILEAQYVASNTIVFGGTTSGRQANMAGIERCSGPTIATVPIAISIDWGQTIQAFLGLIQQQSINMIPHEQYGLQNIQRTVENIDSALFQTLLVIQPVAEGKRLQDDSLLFKARRLSSNLYTRGSDPFNVYPLMLICELTGSGLKLHISFDNHILDHGQIHRIACQFETVVQQLCTADPETTKLEDIQTASDCDIALFWEKNSNDPGEPQTSVSETISSVASRQPDSIAIDAWDGQLSYKQFDELSTDLAYKLFRLGISKGSTIALSMEKSKWVPIMQLAILKSGAVCLLQSVTVPEHRVGTVFKNLDVVIAVASPSRLNLIKQFSKCFTIEEVLETPISYNPLPSPRMTDPAIVLVSSGSTGEPKQILWNHRTLSANIQGAGEVFAMSSLSRLFQFASYDFDVATVETLSTLAYGGCLCIPSESERLSDIARAINRFEANVLHCTPSTARLLSPEAVPTLSTLIQAGEKLTEENVKRWSGKCHVFNWYGPAECSLAAVYPATLPSWYTGVIAGPFEEVESQYLPRCWLVDPQNHNRLAPFGATGEIALEGPACAAAYIGNLRLTEKAFCENPRFLSLGQRGNARKRKRRIYRTGDLARYDSNGNLIFIGRKDAQLKIRGQLVAPEEVEHHIRQCVGIADFPVVVDGILEKDTTHFTLVAFIVTEEVDSITNGLNGKLQKSLPRYAIPSYYIPVPGIPTGPTGKVDRKTLREIGSVFTPQVQSNIQQRKPTTPAEVKLQNLWAVALEIEKGKISANDSFLRLGNSIDAMRFVGLARNQGILLTVAQVFERPVLADMATIIQSTTSGKDRHVDPFSLLDKSVDIQLARQQAATLCGIPERSIEDIFPCTPLQEGLLSLTTKRDGDYTGRNILELRPSVDPGRFKAAWEQTVARIPILRTRIIDLPGQGLVQVVMEETNVWTEAERAEDYIEAEKQLPIRLGSPLMRCSLFATSPGQNDRFSFALTMHHSIYDGVSTGLVLETLESLYHDRNPCELSTLQPFVQYINRQDNKAESDFWASQFAGLEASQFPALPYSAYEPHPDSHLEHSIRDILWRKDDMTPSTTIRLVFALLCSRYSDSSDVLFGTVVNGRGAPIQGIDRLAAPTIATLPIRVKLNGHESIRTMLIGLQNQATEMIPYEQRGLSRIQRINDEARQACRFQSFLMIQPPETKMDEGGLFSPQQSSPESERDRYRGFSSYAFSVGCTILENGIQLQFTFDSKVIDHGTVGTMAHHFEHLLRKVASHEADQVAANDLEMITTQDLSQIWQWNSQTYESINRCIHDLIADTAESQPTATAISAWDGELTYQALDYLSTQLAHELVDLGVSRGMIIPLYFEKCLFSFLAFLSVIKAGGAGLFLDPALSESRLQTIVQQVKPILMLASPANESLGSSMVEHVIVVSHDSMRLVSERCEKITPLPSVHPSDLLYAVFTSGSTGTPKGVLIQHRHFSSAIFHQQPVFRLGPSTRMYDFSAPSFDVTYGAVLPTLVAGGTVCIPSDEERKSHLTESLRRFGATDTLLTPSIARWLDPSCIPTLRNIYLGGEAPTHDDLALWTPHVTTVNCYGPAECSVGTLYWKVPSPIPSKVRVGKGYGVSTWVVDPQSSERLSPLGTVGELYLEGPLVGQGYFMDEEKTASAFIESPSWLQRGDPSGRVAGRDGRLYKTGDLVKYDPVDGTLVFMGRKNTQVKLRGQRIELEEVEHHLRQVLADMSIEASVTVEVVTPEVTGRAALVAFIESDPARISKISDDLENRMAARVPTYMVPVTFVPIDPMPLAPSGKTDRRRLRKFGSQFTLEQLGGGRRSNGRSPSTEQECLLQKWWISVIGVPADQIYIDSSFLRLGGDSISAMRLASLARGQGISLTVQKILNQPRLCDMVQAMVPLDPKQDDAGQVGVSPFSLLQHPEDKEMILDYISQQCNISKSEIQDIFPCTGVQKSLLSMTAKSDTSYIARFPLRLTENVDIPRLKRAWEEVSQTKAPILRYRIVDTPTEGLVQVEVNESLEWRTGDKLSTYIQQDQRPMGLSTPLTRLAIVGNSVESDLYCLLTQHHAIYDGYSLNLLTQEVSRAYTGLVNRTPVAQFQSFIKHIMDIDQEKAREYWQNQFVNSEAVPFPPLPYDDYHPKADSTVRREFVGFHWPKRDATPSTIIRAAWSILTARYTDTDDVVFGTLVTGRQGPLHGLDRMIAPLINAVPVRVKLDPQQDVDSFLNAIQQQSIDMIAYEQTELLDIRRINTDTERGSRFNTLLVVQPAQQRADNKLIDGPFDQSKICSANDELDDYNPNAIMILCQLNEDNGVSMEISFDSNVVDVAQMERIASQFEHVLRQLAILSTDTVASINIVSPQDITQLWQWNSAVPQARQRCVHELIGDTVKRQPESPAICSWDGQLSYKELDMLSTSLAFQLVALGAEAGAIIPLCFEKSMWHSVAALGVMKAGAACVAIDSTQPESRLRSIIRQVHPKFLLTSSKNYDLARSLSDAKVVIVDRHHLLASPVIHSEAPLPQAHSSDTIYVVFTSGSTGTPKGVVTTHRNFASAATHQQEILHIRSSSRVFDFVSYNFDVSWSNHLQTLICGGCLCIPSESERRDDIPGAFNRMKCNYVYLTPSVARSLDPSSMPGIKCLAMGGEPIRTSEVVRWHQAEAIIGIYGPAECAQALSFTRLDSNCHNNHVGLPFGANMWLVEPGCPDRLAAIGAIGELLIEGPTVSQGYFADPEKTTAAYIKDPAWLLQGTPTHPGRSGILYKTGDLLRYNSDGSFDFVGRRDGMIKLRGQRIELADVEYHVRACLGDSSLYDGVAAEIIRPQNGNPLLAVFISLADRIRESEKNPYAFTELMEALEQKLVDRLPQYMIPGAYIPVDQIPMTTTNKTDRRALRELGNAQTLERLAKLQSHGQKHREPSTEMEKRLQVLWSSVLSVELASISADSNFLRIGGESIAAMRLVAAARLQSLSLTVAQIFKAPRLSQMALLVTQTTEEDEASQPQPAFSFLKTDDHNTFLQNYVEPFLYDRAGIIKDVIPCTDFQKRAVMDALQDPPGRLPIWIFGLPHDVDFGRLEWACRALVNHFDILRAVFIQSDGQLWQVLLDGFKPIYDTFDVDEDVGSFTRILCEEDLQRPRQLGRSFIRFMAIRHQAGKHRLVFRIAHAQFDGYTWGMMIQTLAALYHQQSLPTQPTFRQFIAFNERKKATSLSYWTSRLRSYCHPSWCPAGGISTVYSTSDRMAVTTSFPMPNIQRHEGISSATFFHAACAIALSQQFGQDDVVFGRLVTGRSMLPGSLQNVVGPTMTEVPIIASMYPNDTIVTVAQRLQAQFIDDSAHESPGMEEIIRNCTDWPEQVIDFGWRTAFQQEYEMEFKFLDSESTITVHEHDLLPRGRPEIYATPQNGRLHLEFEGNRRLISEDTVREVFVLIQSVLEGV</sequence>
<dbReference type="FunFam" id="1.10.1200.10:FF:000005">
    <property type="entry name" value="Nonribosomal peptide synthetase 1"/>
    <property type="match status" value="3"/>
</dbReference>
<reference evidence="6 7" key="1">
    <citation type="submission" date="2019-04" db="EMBL/GenBank/DDBJ databases">
        <title>Friends and foes A comparative genomics study of 23 Aspergillus species from section Flavi.</title>
        <authorList>
            <consortium name="DOE Joint Genome Institute"/>
            <person name="Kjaerbolling I."/>
            <person name="Vesth T."/>
            <person name="Frisvad J.C."/>
            <person name="Nybo J.L."/>
            <person name="Theobald S."/>
            <person name="Kildgaard S."/>
            <person name="Isbrandt T."/>
            <person name="Kuo A."/>
            <person name="Sato A."/>
            <person name="Lyhne E.K."/>
            <person name="Kogle M.E."/>
            <person name="Wiebenga A."/>
            <person name="Kun R.S."/>
            <person name="Lubbers R.J."/>
            <person name="Makela M.R."/>
            <person name="Barry K."/>
            <person name="Chovatia M."/>
            <person name="Clum A."/>
            <person name="Daum C."/>
            <person name="Haridas S."/>
            <person name="He G."/>
            <person name="LaButti K."/>
            <person name="Lipzen A."/>
            <person name="Mondo S."/>
            <person name="Riley R."/>
            <person name="Salamov A."/>
            <person name="Simmons B.A."/>
            <person name="Magnuson J.K."/>
            <person name="Henrissat B."/>
            <person name="Mortensen U.H."/>
            <person name="Larsen T.O."/>
            <person name="Devries R.P."/>
            <person name="Grigoriev I.V."/>
            <person name="Machida M."/>
            <person name="Baker S.E."/>
            <person name="Andersen M.R."/>
        </authorList>
    </citation>
    <scope>NUCLEOTIDE SEQUENCE [LARGE SCALE GENOMIC DNA]</scope>
    <source>
        <strain evidence="6 7">CBS 117626</strain>
    </source>
</reference>
<feature type="domain" description="Carrier" evidence="5">
    <location>
        <begin position="1614"/>
        <end position="1690"/>
    </location>
</feature>
<feature type="domain" description="Carrier" evidence="5">
    <location>
        <begin position="3747"/>
        <end position="3823"/>
    </location>
</feature>
<dbReference type="PANTHER" id="PTHR45527">
    <property type="entry name" value="NONRIBOSOMAL PEPTIDE SYNTHETASE"/>
    <property type="match status" value="1"/>
</dbReference>
<dbReference type="InterPro" id="IPR045851">
    <property type="entry name" value="AMP-bd_C_sf"/>
</dbReference>
<feature type="domain" description="Carrier" evidence="5">
    <location>
        <begin position="551"/>
        <end position="627"/>
    </location>
</feature>
<feature type="domain" description="Carrier" evidence="5">
    <location>
        <begin position="4832"/>
        <end position="4908"/>
    </location>
</feature>
<evidence type="ECO:0000256" key="3">
    <source>
        <dbReference type="ARBA" id="ARBA00022598"/>
    </source>
</evidence>
<dbReference type="Proteomes" id="UP000326950">
    <property type="component" value="Unassembled WGS sequence"/>
</dbReference>
<keyword evidence="2" id="KW-0597">Phosphoprotein</keyword>
<evidence type="ECO:0000313" key="7">
    <source>
        <dbReference type="Proteomes" id="UP000326950"/>
    </source>
</evidence>
<dbReference type="GO" id="GO:0031177">
    <property type="term" value="F:phosphopantetheine binding"/>
    <property type="evidence" value="ECO:0007669"/>
    <property type="project" value="InterPro"/>
</dbReference>
<dbReference type="InterPro" id="IPR020845">
    <property type="entry name" value="AMP-binding_CS"/>
</dbReference>
<dbReference type="GO" id="GO:1904091">
    <property type="term" value="F:non-ribosomal peptide synthetase activity"/>
    <property type="evidence" value="ECO:0007669"/>
    <property type="project" value="UniProtKB-ARBA"/>
</dbReference>
<dbReference type="InterPro" id="IPR036736">
    <property type="entry name" value="ACP-like_sf"/>
</dbReference>
<keyword evidence="7" id="KW-1185">Reference proteome</keyword>
<evidence type="ECO:0000256" key="2">
    <source>
        <dbReference type="ARBA" id="ARBA00022553"/>
    </source>
</evidence>
<dbReference type="PANTHER" id="PTHR45527:SF1">
    <property type="entry name" value="FATTY ACID SYNTHASE"/>
    <property type="match status" value="1"/>
</dbReference>
<organism evidence="6 7">
    <name type="scientific">Aspergillus tamarii</name>
    <dbReference type="NCBI Taxonomy" id="41984"/>
    <lineage>
        <taxon>Eukaryota</taxon>
        <taxon>Fungi</taxon>
        <taxon>Dikarya</taxon>
        <taxon>Ascomycota</taxon>
        <taxon>Pezizomycotina</taxon>
        <taxon>Eurotiomycetes</taxon>
        <taxon>Eurotiomycetidae</taxon>
        <taxon>Eurotiales</taxon>
        <taxon>Aspergillaceae</taxon>
        <taxon>Aspergillus</taxon>
        <taxon>Aspergillus subgen. Circumdati</taxon>
    </lineage>
</organism>
<feature type="domain" description="Carrier" evidence="5">
    <location>
        <begin position="2672"/>
        <end position="2747"/>
    </location>
</feature>
<gene>
    <name evidence="6" type="ORF">BDV40DRAFT_304177</name>
</gene>
<protein>
    <recommendedName>
        <fullName evidence="5">Carrier domain-containing protein</fullName>
    </recommendedName>
</protein>
<keyword evidence="3" id="KW-0436">Ligase</keyword>
<dbReference type="Gene3D" id="3.30.559.10">
    <property type="entry name" value="Chloramphenicol acetyltransferase-like domain"/>
    <property type="match status" value="5"/>
</dbReference>
<comment type="similarity">
    <text evidence="4">Belongs to the NRP synthetase family.</text>
</comment>
<dbReference type="OrthoDB" id="416786at2759"/>
<dbReference type="GO" id="GO:0005737">
    <property type="term" value="C:cytoplasm"/>
    <property type="evidence" value="ECO:0007669"/>
    <property type="project" value="TreeGrafter"/>
</dbReference>
<dbReference type="SUPFAM" id="SSF52777">
    <property type="entry name" value="CoA-dependent acyltransferases"/>
    <property type="match status" value="10"/>
</dbReference>
<proteinExistence type="inferred from homology"/>
<dbReference type="Gene3D" id="3.30.300.30">
    <property type="match status" value="5"/>
</dbReference>
<evidence type="ECO:0000256" key="1">
    <source>
        <dbReference type="ARBA" id="ARBA00022450"/>
    </source>
</evidence>
<dbReference type="SUPFAM" id="SSF47336">
    <property type="entry name" value="ACP-like"/>
    <property type="match status" value="5"/>
</dbReference>
<name>A0A5N6UII9_ASPTM</name>
<evidence type="ECO:0000313" key="6">
    <source>
        <dbReference type="EMBL" id="KAE8158429.1"/>
    </source>
</evidence>
<keyword evidence="1" id="KW-0596">Phosphopantetheine</keyword>
<evidence type="ECO:0000259" key="5">
    <source>
        <dbReference type="PROSITE" id="PS50075"/>
    </source>
</evidence>
<dbReference type="PROSITE" id="PS00012">
    <property type="entry name" value="PHOSPHOPANTETHEINE"/>
    <property type="match status" value="3"/>
</dbReference>
<dbReference type="InterPro" id="IPR042099">
    <property type="entry name" value="ANL_N_sf"/>
</dbReference>
<dbReference type="Gene3D" id="3.30.559.30">
    <property type="entry name" value="Nonribosomal peptide synthetase, condensation domain"/>
    <property type="match status" value="5"/>
</dbReference>
<dbReference type="NCBIfam" id="NF003417">
    <property type="entry name" value="PRK04813.1"/>
    <property type="match status" value="5"/>
</dbReference>
<dbReference type="GO" id="GO:0044550">
    <property type="term" value="P:secondary metabolite biosynthetic process"/>
    <property type="evidence" value="ECO:0007669"/>
    <property type="project" value="TreeGrafter"/>
</dbReference>
<dbReference type="Gene3D" id="3.40.50.12780">
    <property type="entry name" value="N-terminal domain of ligase-like"/>
    <property type="match status" value="5"/>
</dbReference>
<dbReference type="InterPro" id="IPR001242">
    <property type="entry name" value="Condensation_dom"/>
</dbReference>
<dbReference type="InterPro" id="IPR006162">
    <property type="entry name" value="Ppantetheine_attach_site"/>
</dbReference>
<dbReference type="Pfam" id="PF00501">
    <property type="entry name" value="AMP-binding"/>
    <property type="match status" value="5"/>
</dbReference>
<dbReference type="Gene3D" id="1.10.1200.10">
    <property type="entry name" value="ACP-like"/>
    <property type="match status" value="5"/>
</dbReference>
<dbReference type="Pfam" id="PF00550">
    <property type="entry name" value="PP-binding"/>
    <property type="match status" value="5"/>
</dbReference>
<dbReference type="EMBL" id="ML738695">
    <property type="protein sequence ID" value="KAE8158429.1"/>
    <property type="molecule type" value="Genomic_DNA"/>
</dbReference>
<dbReference type="InterPro" id="IPR023213">
    <property type="entry name" value="CAT-like_dom_sf"/>
</dbReference>
<dbReference type="CDD" id="cd05918">
    <property type="entry name" value="A_NRPS_SidN3_like"/>
    <property type="match status" value="5"/>
</dbReference>
<dbReference type="FunFam" id="3.30.300.30:FF:000015">
    <property type="entry name" value="Nonribosomal peptide synthase SidD"/>
    <property type="match status" value="4"/>
</dbReference>
<dbReference type="CDD" id="cd19545">
    <property type="entry name" value="FUM14_C_NRPS-like"/>
    <property type="match status" value="4"/>
</dbReference>